<dbReference type="PANTHER" id="PTHR30055:SF234">
    <property type="entry name" value="HTH-TYPE TRANSCRIPTIONAL REGULATOR BETI"/>
    <property type="match status" value="1"/>
</dbReference>
<dbReference type="InterPro" id="IPR017757">
    <property type="entry name" value="Tscrpt_rep_BetI"/>
</dbReference>
<feature type="DNA-binding region" description="H-T-H motif" evidence="7 8">
    <location>
        <begin position="31"/>
        <end position="50"/>
    </location>
</feature>
<protein>
    <recommendedName>
        <fullName evidence="7">HTH-type transcriptional regulator BetI</fullName>
    </recommendedName>
</protein>
<feature type="domain" description="HTH tetR-type" evidence="9">
    <location>
        <begin position="8"/>
        <end position="68"/>
    </location>
</feature>
<dbReference type="RefSeq" id="WP_306101621.1">
    <property type="nucleotide sequence ID" value="NZ_CP162601.1"/>
</dbReference>
<dbReference type="PROSITE" id="PS01081">
    <property type="entry name" value="HTH_TETR_1"/>
    <property type="match status" value="1"/>
</dbReference>
<dbReference type="EMBL" id="CP162601">
    <property type="protein sequence ID" value="XDK26211.1"/>
    <property type="molecule type" value="Genomic_DNA"/>
</dbReference>
<evidence type="ECO:0000259" key="9">
    <source>
        <dbReference type="PROSITE" id="PS50977"/>
    </source>
</evidence>
<dbReference type="PROSITE" id="PS50977">
    <property type="entry name" value="HTH_TETR_2"/>
    <property type="match status" value="1"/>
</dbReference>
<comment type="function">
    <text evidence="6">Repressor involved in the biosynthesis of the osmoprotectant glycine betaine. It represses transcription of the choline transporter BetT and the genes of BetAB involved in the synthesis of glycine betaine.</text>
</comment>
<reference evidence="10" key="1">
    <citation type="submission" date="2024-07" db="EMBL/GenBank/DDBJ databases">
        <title>Genome Analysis of a Potential Novel Vibrio Species Secreting pH- and Thermo-stable Alginate Lyase and its Application in Producing Alginate Oligosaccharides.</title>
        <authorList>
            <person name="Huang H."/>
            <person name="Bao K."/>
        </authorList>
    </citation>
    <scope>NUCLEOTIDE SEQUENCE</scope>
    <source>
        <strain evidence="10">HB236076</strain>
    </source>
</reference>
<evidence type="ECO:0000256" key="3">
    <source>
        <dbReference type="ARBA" id="ARBA00023015"/>
    </source>
</evidence>
<dbReference type="InterPro" id="IPR039538">
    <property type="entry name" value="BetI_C"/>
</dbReference>
<dbReference type="GO" id="GO:0003700">
    <property type="term" value="F:DNA-binding transcription factor activity"/>
    <property type="evidence" value="ECO:0007669"/>
    <property type="project" value="UniProtKB-UniRule"/>
</dbReference>
<dbReference type="SUPFAM" id="SSF48498">
    <property type="entry name" value="Tetracyclin repressor-like, C-terminal domain"/>
    <property type="match status" value="1"/>
</dbReference>
<accession>A0AB39HIU0</accession>
<evidence type="ECO:0000256" key="1">
    <source>
        <dbReference type="ARBA" id="ARBA00004719"/>
    </source>
</evidence>
<organism evidence="10">
    <name type="scientific">Vibrio sp. HB236076</name>
    <dbReference type="NCBI Taxonomy" id="3232307"/>
    <lineage>
        <taxon>Bacteria</taxon>
        <taxon>Pseudomonadati</taxon>
        <taxon>Pseudomonadota</taxon>
        <taxon>Gammaproteobacteria</taxon>
        <taxon>Vibrionales</taxon>
        <taxon>Vibrionaceae</taxon>
        <taxon>Vibrio</taxon>
    </lineage>
</organism>
<evidence type="ECO:0000256" key="2">
    <source>
        <dbReference type="ARBA" id="ARBA00022491"/>
    </source>
</evidence>
<dbReference type="NCBIfam" id="TIGR03384">
    <property type="entry name" value="betaine_BetI"/>
    <property type="match status" value="1"/>
</dbReference>
<keyword evidence="3 7" id="KW-0805">Transcription regulation</keyword>
<dbReference type="AlphaFoldDB" id="A0AB39HIU0"/>
<dbReference type="Pfam" id="PF13977">
    <property type="entry name" value="TetR_C_6"/>
    <property type="match status" value="1"/>
</dbReference>
<keyword evidence="4 7" id="KW-0238">DNA-binding</keyword>
<keyword evidence="2 7" id="KW-0678">Repressor</keyword>
<dbReference type="InterPro" id="IPR036271">
    <property type="entry name" value="Tet_transcr_reg_TetR-rel_C_sf"/>
</dbReference>
<dbReference type="PANTHER" id="PTHR30055">
    <property type="entry name" value="HTH-TYPE TRANSCRIPTIONAL REGULATOR RUTR"/>
    <property type="match status" value="1"/>
</dbReference>
<name>A0AB39HIU0_9VIBR</name>
<dbReference type="Gene3D" id="1.10.357.10">
    <property type="entry name" value="Tetracycline Repressor, domain 2"/>
    <property type="match status" value="1"/>
</dbReference>
<comment type="function">
    <text evidence="7">Repressor involved in choline regulation of the bet genes.</text>
</comment>
<evidence type="ECO:0000256" key="6">
    <source>
        <dbReference type="ARBA" id="ARBA00024936"/>
    </source>
</evidence>
<comment type="pathway">
    <text evidence="1 7">Amine and polyamine biosynthesis; betaine biosynthesis via choline pathway [regulation].</text>
</comment>
<evidence type="ECO:0000256" key="7">
    <source>
        <dbReference type="HAMAP-Rule" id="MF_00768"/>
    </source>
</evidence>
<dbReference type="SUPFAM" id="SSF46689">
    <property type="entry name" value="Homeodomain-like"/>
    <property type="match status" value="1"/>
</dbReference>
<sequence length="197" mass="22363">MPKLGMEPIRRQQLIDATLQSVAEHGFDATTINKISKRAGLSSGIISHYFGGKEALIEATVRHILTQLKANLLRKTQGQSISAYQRLMCIVETNFAPIQQHHDTTRTWLIFWAQSMHNPTLFRLQQVNSRRLFSNLKSSYRQLMPEDDAQQASALTAAMIDGLWLRCVLAKGQQKDFAEAQHLCKQYIHTLISPFGE</sequence>
<evidence type="ECO:0000313" key="10">
    <source>
        <dbReference type="EMBL" id="XDK26211.1"/>
    </source>
</evidence>
<dbReference type="GO" id="GO:0019285">
    <property type="term" value="P:glycine betaine biosynthetic process from choline"/>
    <property type="evidence" value="ECO:0007669"/>
    <property type="project" value="UniProtKB-UniRule"/>
</dbReference>
<proteinExistence type="inferred from homology"/>
<evidence type="ECO:0000256" key="4">
    <source>
        <dbReference type="ARBA" id="ARBA00023125"/>
    </source>
</evidence>
<dbReference type="GO" id="GO:0000976">
    <property type="term" value="F:transcription cis-regulatory region binding"/>
    <property type="evidence" value="ECO:0007669"/>
    <property type="project" value="TreeGrafter"/>
</dbReference>
<dbReference type="PRINTS" id="PR00455">
    <property type="entry name" value="HTHTETR"/>
</dbReference>
<dbReference type="NCBIfam" id="NF001978">
    <property type="entry name" value="PRK00767.1"/>
    <property type="match status" value="1"/>
</dbReference>
<gene>
    <name evidence="7 10" type="primary">betI</name>
    <name evidence="10" type="ORF">AB0763_06120</name>
</gene>
<dbReference type="Pfam" id="PF00440">
    <property type="entry name" value="TetR_N"/>
    <property type="match status" value="1"/>
</dbReference>
<dbReference type="InterPro" id="IPR001647">
    <property type="entry name" value="HTH_TetR"/>
</dbReference>
<dbReference type="InterPro" id="IPR009057">
    <property type="entry name" value="Homeodomain-like_sf"/>
</dbReference>
<dbReference type="GO" id="GO:0045892">
    <property type="term" value="P:negative regulation of DNA-templated transcription"/>
    <property type="evidence" value="ECO:0007669"/>
    <property type="project" value="UniProtKB-UniRule"/>
</dbReference>
<keyword evidence="5 7" id="KW-0804">Transcription</keyword>
<dbReference type="InterPro" id="IPR023772">
    <property type="entry name" value="DNA-bd_HTH_TetR-type_CS"/>
</dbReference>
<evidence type="ECO:0000256" key="8">
    <source>
        <dbReference type="PROSITE-ProRule" id="PRU00335"/>
    </source>
</evidence>
<dbReference type="HAMAP" id="MF_00768">
    <property type="entry name" value="HTH_type_BetI"/>
    <property type="match status" value="1"/>
</dbReference>
<evidence type="ECO:0000256" key="5">
    <source>
        <dbReference type="ARBA" id="ARBA00023163"/>
    </source>
</evidence>
<dbReference type="KEGG" id="vih:AB0763_06120"/>
<dbReference type="InterPro" id="IPR050109">
    <property type="entry name" value="HTH-type_TetR-like_transc_reg"/>
</dbReference>